<dbReference type="Proteomes" id="UP000297716">
    <property type="component" value="Unassembled WGS sequence"/>
</dbReference>
<dbReference type="InterPro" id="IPR000719">
    <property type="entry name" value="Prot_kinase_dom"/>
</dbReference>
<dbReference type="AlphaFoldDB" id="A0A4Z0YQX8"/>
<feature type="domain" description="Protein kinase" evidence="2">
    <location>
        <begin position="103"/>
        <end position="439"/>
    </location>
</feature>
<dbReference type="EMBL" id="SKBN01000251">
    <property type="protein sequence ID" value="TGJ79966.1"/>
    <property type="molecule type" value="Genomic_DNA"/>
</dbReference>
<evidence type="ECO:0000259" key="2">
    <source>
        <dbReference type="PROSITE" id="PS50011"/>
    </source>
</evidence>
<dbReference type="InterPro" id="IPR053083">
    <property type="entry name" value="TF_kinase-domain_protein"/>
</dbReference>
<keyword evidence="4" id="KW-1185">Reference proteome</keyword>
<comment type="caution">
    <text evidence="3">The sequence shown here is derived from an EMBL/GenBank/DDBJ whole genome shotgun (WGS) entry which is preliminary data.</text>
</comment>
<evidence type="ECO:0000313" key="4">
    <source>
        <dbReference type="Proteomes" id="UP000297716"/>
    </source>
</evidence>
<feature type="compositionally biased region" description="Polar residues" evidence="1">
    <location>
        <begin position="159"/>
        <end position="176"/>
    </location>
</feature>
<evidence type="ECO:0000313" key="3">
    <source>
        <dbReference type="EMBL" id="TGJ79966.1"/>
    </source>
</evidence>
<dbReference type="OrthoDB" id="4062651at2759"/>
<evidence type="ECO:0000256" key="1">
    <source>
        <dbReference type="SAM" id="MobiDB-lite"/>
    </source>
</evidence>
<feature type="compositionally biased region" description="Low complexity" evidence="1">
    <location>
        <begin position="149"/>
        <end position="158"/>
    </location>
</feature>
<dbReference type="InterPro" id="IPR011009">
    <property type="entry name" value="Kinase-like_dom_sf"/>
</dbReference>
<dbReference type="PANTHER" id="PTHR44305:SF24">
    <property type="entry name" value="TYROSINE-PROTEIN KINASE C03B1.5-RELATED"/>
    <property type="match status" value="1"/>
</dbReference>
<dbReference type="SMART" id="SM00220">
    <property type="entry name" value="S_TKc"/>
    <property type="match status" value="1"/>
</dbReference>
<organism evidence="3 4">
    <name type="scientific">Xylaria hypoxylon</name>
    <dbReference type="NCBI Taxonomy" id="37992"/>
    <lineage>
        <taxon>Eukaryota</taxon>
        <taxon>Fungi</taxon>
        <taxon>Dikarya</taxon>
        <taxon>Ascomycota</taxon>
        <taxon>Pezizomycotina</taxon>
        <taxon>Sordariomycetes</taxon>
        <taxon>Xylariomycetidae</taxon>
        <taxon>Xylariales</taxon>
        <taxon>Xylariaceae</taxon>
        <taxon>Xylaria</taxon>
    </lineage>
</organism>
<dbReference type="GO" id="GO:0004672">
    <property type="term" value="F:protein kinase activity"/>
    <property type="evidence" value="ECO:0007669"/>
    <property type="project" value="InterPro"/>
</dbReference>
<reference evidence="3 4" key="1">
    <citation type="submission" date="2019-03" db="EMBL/GenBank/DDBJ databases">
        <title>Draft genome sequence of Xylaria hypoxylon DSM 108379, a ubiquitous saprotrophic-parasitic fungi on hardwood.</title>
        <authorList>
            <person name="Buettner E."/>
            <person name="Leonhardt S."/>
            <person name="Gebauer A.M."/>
            <person name="Liers C."/>
            <person name="Hofrichter M."/>
            <person name="Kellner H."/>
        </authorList>
    </citation>
    <scope>NUCLEOTIDE SEQUENCE [LARGE SCALE GENOMIC DNA]</scope>
    <source>
        <strain evidence="3 4">DSM 108379</strain>
    </source>
</reference>
<sequence>MAWTPSTDAKMDARQNLYQKMANYREGREIEIDDYVYLPKSGDPPEVVYPGVIQTAHAYLLGRRDKMNIDEITDERLLPEKYRKAWRHSQILKQHFVNEYPKLQYKKCLGWGGNGMAAAFDDLDENGHKDYRNSEHIVQLLYKNGEGLLDNNNNTDDGPSTSAGQKRSDPFGNQSPKRAKTGRPTLNCFITEMLDNGDLSRFICKVQTHDEIIPNAVLWRFFLCFIKMCIGLAYPPASIDERKNITPPVPEKIVHSAQPKRVVHFDFDPRNVFVGDVGQGPEHDLTPLLKLGDFGLATEIYPGRSDFYYEILRLHGKRGFYAPEQFCADWDYILPDTFQISSHSIAGNYGVHTNVWAVGYIMECLITLCLPANPPLPTEITRLPPAGKTKYWSYGGHLQQDIYSYVDPDLVSVIMRCQAHHPADRPSLEHLEQVALSLLERKGTFGRSEQDLKQWMNKILDEPPPNVDTSHLQMARPVIKRPAEILGYPPDLLHKPFLLEALYLQGLSIPEALTLKGITRAISLKAVTHKGISLKETSLKVGSLKVVSPKAAFHKETFHKETSLQAIFLRVGFLKVIILKVIILKETSLKVVSRKAVSRKAIISKVIILQETSPKAAFPKVALHRETFLKAIIFQVDSLKETSLKVVSLKAIISKVIILQGTSPKVFLKVVSPKETSLKVVTHKELSIPQEISLPQEICLKETFLKAMHPKAMHPLQVLQKRVIKYRWGVHFKNDHL</sequence>
<accession>A0A4Z0YQX8</accession>
<protein>
    <recommendedName>
        <fullName evidence="2">Protein kinase domain-containing protein</fullName>
    </recommendedName>
</protein>
<gene>
    <name evidence="3" type="ORF">E0Z10_g8807</name>
</gene>
<dbReference type="GO" id="GO:0005524">
    <property type="term" value="F:ATP binding"/>
    <property type="evidence" value="ECO:0007669"/>
    <property type="project" value="InterPro"/>
</dbReference>
<name>A0A4Z0YQX8_9PEZI</name>
<feature type="region of interest" description="Disordered" evidence="1">
    <location>
        <begin position="149"/>
        <end position="182"/>
    </location>
</feature>
<dbReference type="STRING" id="37992.A0A4Z0YQX8"/>
<proteinExistence type="predicted"/>
<dbReference type="PANTHER" id="PTHR44305">
    <property type="entry name" value="SI:DKEY-192D15.2-RELATED"/>
    <property type="match status" value="1"/>
</dbReference>
<dbReference type="Gene3D" id="1.10.510.10">
    <property type="entry name" value="Transferase(Phosphotransferase) domain 1"/>
    <property type="match status" value="1"/>
</dbReference>
<dbReference type="SUPFAM" id="SSF56112">
    <property type="entry name" value="Protein kinase-like (PK-like)"/>
    <property type="match status" value="1"/>
</dbReference>
<dbReference type="PROSITE" id="PS50011">
    <property type="entry name" value="PROTEIN_KINASE_DOM"/>
    <property type="match status" value="1"/>
</dbReference>